<dbReference type="SUPFAM" id="SSF56784">
    <property type="entry name" value="HAD-like"/>
    <property type="match status" value="1"/>
</dbReference>
<dbReference type="PANTHER" id="PTHR31284">
    <property type="entry name" value="ACID PHOSPHATASE-LIKE PROTEIN"/>
    <property type="match status" value="1"/>
</dbReference>
<keyword evidence="3" id="KW-1185">Reference proteome</keyword>
<organism evidence="2 3">
    <name type="scientific">Clitoria ternatea</name>
    <name type="common">Butterfly pea</name>
    <dbReference type="NCBI Taxonomy" id="43366"/>
    <lineage>
        <taxon>Eukaryota</taxon>
        <taxon>Viridiplantae</taxon>
        <taxon>Streptophyta</taxon>
        <taxon>Embryophyta</taxon>
        <taxon>Tracheophyta</taxon>
        <taxon>Spermatophyta</taxon>
        <taxon>Magnoliopsida</taxon>
        <taxon>eudicotyledons</taxon>
        <taxon>Gunneridae</taxon>
        <taxon>Pentapetalae</taxon>
        <taxon>rosids</taxon>
        <taxon>fabids</taxon>
        <taxon>Fabales</taxon>
        <taxon>Fabaceae</taxon>
        <taxon>Papilionoideae</taxon>
        <taxon>50 kb inversion clade</taxon>
        <taxon>NPAAA clade</taxon>
        <taxon>indigoferoid/millettioid clade</taxon>
        <taxon>Phaseoleae</taxon>
        <taxon>Clitoria</taxon>
    </lineage>
</organism>
<evidence type="ECO:0000313" key="2">
    <source>
        <dbReference type="EMBL" id="KAK7284149.1"/>
    </source>
</evidence>
<dbReference type="FunFam" id="3.40.50.1000:FF:000189">
    <property type="entry name" value="Vegetative storage protein 1"/>
    <property type="match status" value="1"/>
</dbReference>
<protein>
    <recommendedName>
        <fullName evidence="4">Acid phosphatase 1</fullName>
    </recommendedName>
</protein>
<evidence type="ECO:0008006" key="4">
    <source>
        <dbReference type="Google" id="ProtNLM"/>
    </source>
</evidence>
<evidence type="ECO:0000313" key="3">
    <source>
        <dbReference type="Proteomes" id="UP001359559"/>
    </source>
</evidence>
<gene>
    <name evidence="2" type="ORF">RJT34_18889</name>
</gene>
<dbReference type="InterPro" id="IPR036412">
    <property type="entry name" value="HAD-like_sf"/>
</dbReference>
<name>A0AAN9P3U5_CLITE</name>
<dbReference type="EMBL" id="JAYKXN010000005">
    <property type="protein sequence ID" value="KAK7284149.1"/>
    <property type="molecule type" value="Genomic_DNA"/>
</dbReference>
<dbReference type="GO" id="GO:0003993">
    <property type="term" value="F:acid phosphatase activity"/>
    <property type="evidence" value="ECO:0007669"/>
    <property type="project" value="InterPro"/>
</dbReference>
<dbReference type="InterPro" id="IPR023214">
    <property type="entry name" value="HAD_sf"/>
</dbReference>
<evidence type="ECO:0000256" key="1">
    <source>
        <dbReference type="ARBA" id="ARBA00022729"/>
    </source>
</evidence>
<accession>A0AAN9P3U5</accession>
<reference evidence="2 3" key="1">
    <citation type="submission" date="2024-01" db="EMBL/GenBank/DDBJ databases">
        <title>The genomes of 5 underutilized Papilionoideae crops provide insights into root nodulation and disease resistance.</title>
        <authorList>
            <person name="Yuan L."/>
        </authorList>
    </citation>
    <scope>NUCLEOTIDE SEQUENCE [LARGE SCALE GENOMIC DNA]</scope>
    <source>
        <strain evidence="2">LY-2023</strain>
        <tissue evidence="2">Leaf</tissue>
    </source>
</reference>
<dbReference type="CDD" id="cd07535">
    <property type="entry name" value="HAD_VSP"/>
    <property type="match status" value="1"/>
</dbReference>
<dbReference type="InterPro" id="IPR005519">
    <property type="entry name" value="Acid_phosphat_B-like"/>
</dbReference>
<comment type="caution">
    <text evidence="2">The sequence shown here is derived from an EMBL/GenBank/DDBJ whole genome shotgun (WGS) entry which is preliminary data.</text>
</comment>
<proteinExistence type="predicted"/>
<dbReference type="NCBIfam" id="TIGR01675">
    <property type="entry name" value="plant-AP"/>
    <property type="match status" value="1"/>
</dbReference>
<dbReference type="Gene3D" id="3.40.50.1000">
    <property type="entry name" value="HAD superfamily/HAD-like"/>
    <property type="match status" value="1"/>
</dbReference>
<dbReference type="InterPro" id="IPR010028">
    <property type="entry name" value="Acid_phosphatase_pln"/>
</dbReference>
<dbReference type="PANTHER" id="PTHR31284:SF57">
    <property type="entry name" value="ACID PHOSPHATASE"/>
    <property type="match status" value="1"/>
</dbReference>
<dbReference type="Pfam" id="PF03767">
    <property type="entry name" value="Acid_phosphat_B"/>
    <property type="match status" value="1"/>
</dbReference>
<dbReference type="Proteomes" id="UP001359559">
    <property type="component" value="Unassembled WGS sequence"/>
</dbReference>
<dbReference type="AlphaFoldDB" id="A0AAN9P3U5"/>
<sequence length="354" mass="40516">MRVSPLVTLGSVPRRRLLDSVGCGSASRLLRGLVCKLKSRWKQAMGWHKRSPQYSYDFHSYCLNFSDGPSYDHIHIPPRVANSNNSSISLPLSNLSCMQMAKFLAYSLIISHLLIGLVSADWNILNQIWSKGVGSNLKNYCESWRMNVELNNIRGFNVVPQECVEHVRKYMISSQYKADSERAVEEVRLYLSRCCTLKGDGKDSWIFDIDETLLSTIPYYKKHGFGGEKLNATSLEAWMKQSNAPALDHTLELFHEIKNRGIKIFLISSRKENLRSPTVDNLVKVGYHGWTSLSMRGLDDELLEVRKYHSKVRQQLVDEGYRIWGIVGDQWSSIEGLPMAKRTFKLPNSIYYIA</sequence>
<keyword evidence="1" id="KW-0732">Signal</keyword>